<evidence type="ECO:0000313" key="2">
    <source>
        <dbReference type="EMBL" id="KAK7518888.1"/>
    </source>
</evidence>
<gene>
    <name evidence="2" type="ORF">IWZ03DRAFT_159147</name>
</gene>
<accession>A0ABR1KPP1</accession>
<name>A0ABR1KPP1_9PEZI</name>
<feature type="region of interest" description="Disordered" evidence="1">
    <location>
        <begin position="150"/>
        <end position="223"/>
    </location>
</feature>
<evidence type="ECO:0000313" key="3">
    <source>
        <dbReference type="Proteomes" id="UP001363622"/>
    </source>
</evidence>
<sequence length="807" mass="93230">MLARYLRTVTEDRRQAFGPPLSPFTNKLPTTNLARIGKCITQHALTSRRHELTPCLHELSPHRRVIWLLSYFVLCRLNNLRSLSSLSRNPSDHQPHCFTDLKPRRHFSLKTPTQRCDTRNASISTRLPTDQQPEIVFCQTTMNRKRLRAANEAVVPTAGSSRAQRQDLGQGHGRNNHIDPNQRPEVANQVLPTKPASGGGRGRGQRRGRGRARRRKKAAQKEEIEDAFGSKLKKCAKNFIACRDNSETIEGPFEGRWKIWSPRSVECDTPLFIAVKAIMQQWAKKDLYHWGMAENMEIWSVDVEYHRSWFMEKRLPGFGEAICIRPWFTADGDEQYYWKRPAYLVKAWVGQGGEVVIELSEEDEIPLTKLLDEMAARHYEDLVCRDSTWNFWMGNDKKFDWAGLPGEIKLNIMGHLVREEEIQPYEKPMGRGAIARGEGDPPPELANGWQIMEGLWWALPRRYPDFVWRPYPINTMATDFLLATNVFCFQNLKALMRFLKNMGPEAQKVRKIKLHFQYEDLLLLFCNSSLPLVTDPGDNNISRVLKWHVSVDAIKSTMSLLKAMNLTELKFHVRKTRDTCLEKLAHYGYVPWKFECHRSMHIFIFRQMATHFAHVRKLGVEFEKPPHPLEDAIIHDFFAKIHYDAANHPEGELKMARKARENARLLEICGECDNSDSGVELPCHQPKLKACIEHDTHFPELERAHDPVVWRDGAQQSSNVVVFPCKAHPQDRCIFAEDCIFGTYTPGRRRGAPAEWEPIDEYGIQQLEEWKAAQMSDEFDEREASYPSFSPWLDPEGLLDEDGDIDE</sequence>
<organism evidence="2 3">
    <name type="scientific">Phyllosticta citriasiana</name>
    <dbReference type="NCBI Taxonomy" id="595635"/>
    <lineage>
        <taxon>Eukaryota</taxon>
        <taxon>Fungi</taxon>
        <taxon>Dikarya</taxon>
        <taxon>Ascomycota</taxon>
        <taxon>Pezizomycotina</taxon>
        <taxon>Dothideomycetes</taxon>
        <taxon>Dothideomycetes incertae sedis</taxon>
        <taxon>Botryosphaeriales</taxon>
        <taxon>Phyllostictaceae</taxon>
        <taxon>Phyllosticta</taxon>
    </lineage>
</organism>
<dbReference type="EMBL" id="JBBPHU010000004">
    <property type="protein sequence ID" value="KAK7518888.1"/>
    <property type="molecule type" value="Genomic_DNA"/>
</dbReference>
<feature type="compositionally biased region" description="Basic residues" evidence="1">
    <location>
        <begin position="203"/>
        <end position="218"/>
    </location>
</feature>
<keyword evidence="3" id="KW-1185">Reference proteome</keyword>
<comment type="caution">
    <text evidence="2">The sequence shown here is derived from an EMBL/GenBank/DDBJ whole genome shotgun (WGS) entry which is preliminary data.</text>
</comment>
<reference evidence="2 3" key="1">
    <citation type="submission" date="2024-04" db="EMBL/GenBank/DDBJ databases">
        <title>Phyllosticta paracitricarpa is synonymous to the EU quarantine fungus P. citricarpa based on phylogenomic analyses.</title>
        <authorList>
            <consortium name="Lawrence Berkeley National Laboratory"/>
            <person name="Van Ingen-Buijs V.A."/>
            <person name="Van Westerhoven A.C."/>
            <person name="Haridas S."/>
            <person name="Skiadas P."/>
            <person name="Martin F."/>
            <person name="Groenewald J.Z."/>
            <person name="Crous P.W."/>
            <person name="Seidl M.F."/>
        </authorList>
    </citation>
    <scope>NUCLEOTIDE SEQUENCE [LARGE SCALE GENOMIC DNA]</scope>
    <source>
        <strain evidence="2 3">CBS 123371</strain>
    </source>
</reference>
<evidence type="ECO:0000256" key="1">
    <source>
        <dbReference type="SAM" id="MobiDB-lite"/>
    </source>
</evidence>
<feature type="region of interest" description="Disordered" evidence="1">
    <location>
        <begin position="774"/>
        <end position="807"/>
    </location>
</feature>
<protein>
    <submittedName>
        <fullName evidence="2">Uncharacterized protein</fullName>
    </submittedName>
</protein>
<dbReference type="Proteomes" id="UP001363622">
    <property type="component" value="Unassembled WGS sequence"/>
</dbReference>
<feature type="compositionally biased region" description="Acidic residues" evidence="1">
    <location>
        <begin position="797"/>
        <end position="807"/>
    </location>
</feature>
<proteinExistence type="predicted"/>